<reference evidence="2 3" key="1">
    <citation type="journal article" date="2016" name="Nat. Commun.">
        <title>Thousands of microbial genomes shed light on interconnected biogeochemical processes in an aquifer system.</title>
        <authorList>
            <person name="Anantharaman K."/>
            <person name="Brown C.T."/>
            <person name="Hug L.A."/>
            <person name="Sharon I."/>
            <person name="Castelle C.J."/>
            <person name="Probst A.J."/>
            <person name="Thomas B.C."/>
            <person name="Singh A."/>
            <person name="Wilkins M.J."/>
            <person name="Karaoz U."/>
            <person name="Brodie E.L."/>
            <person name="Williams K.H."/>
            <person name="Hubbard S.S."/>
            <person name="Banfield J.F."/>
        </authorList>
    </citation>
    <scope>NUCLEOTIDE SEQUENCE [LARGE SCALE GENOMIC DNA]</scope>
</reference>
<feature type="chain" id="PRO_5009522133" description="GWxTD domain-containing protein" evidence="1">
    <location>
        <begin position="27"/>
        <end position="619"/>
    </location>
</feature>
<name>A0A1F5VXP7_9BACT</name>
<gene>
    <name evidence="2" type="ORF">A2Y62_04555</name>
</gene>
<evidence type="ECO:0000256" key="1">
    <source>
        <dbReference type="SAM" id="SignalP"/>
    </source>
</evidence>
<dbReference type="NCBIfam" id="TIGR04514">
    <property type="entry name" value="GWxTD_dom"/>
    <property type="match status" value="1"/>
</dbReference>
<dbReference type="Proteomes" id="UP000178943">
    <property type="component" value="Unassembled WGS sequence"/>
</dbReference>
<proteinExistence type="predicted"/>
<organism evidence="2 3">
    <name type="scientific">Candidatus Fischerbacteria bacterium RBG_13_37_8</name>
    <dbReference type="NCBI Taxonomy" id="1817863"/>
    <lineage>
        <taxon>Bacteria</taxon>
        <taxon>Candidatus Fischeribacteriota</taxon>
    </lineage>
</organism>
<evidence type="ECO:0000313" key="2">
    <source>
        <dbReference type="EMBL" id="OGF68047.1"/>
    </source>
</evidence>
<feature type="signal peptide" evidence="1">
    <location>
        <begin position="1"/>
        <end position="26"/>
    </location>
</feature>
<keyword evidence="1" id="KW-0732">Signal</keyword>
<protein>
    <recommendedName>
        <fullName evidence="4">GWxTD domain-containing protein</fullName>
    </recommendedName>
</protein>
<dbReference type="AlphaFoldDB" id="A0A1F5VXP7"/>
<dbReference type="STRING" id="1817863.A2Y62_04555"/>
<evidence type="ECO:0000313" key="3">
    <source>
        <dbReference type="Proteomes" id="UP000178943"/>
    </source>
</evidence>
<dbReference type="EMBL" id="MFGW01000028">
    <property type="protein sequence ID" value="OGF68047.1"/>
    <property type="molecule type" value="Genomic_DNA"/>
</dbReference>
<accession>A0A1F5VXP7</accession>
<comment type="caution">
    <text evidence="2">The sequence shown here is derived from an EMBL/GenBank/DDBJ whole genome shotgun (WGS) entry which is preliminary data.</text>
</comment>
<sequence length="619" mass="71515">MIFKKIICVLLFFCCINIFFSTFCHSEQKVNEYKKFLEQVSPVIDDEEKAYFLKLDDERKETFIQQFWDKLDPIPATPENEFKNDYLARLDYVNTWYGRNSQRSKTYLVLGKPDFIQSYTSAPGIFPLEVWYYDHLAIDGLPASLRLIFFKRHGVGDYRLYSPLLDGINEIMINRSLDPAQSETKQLLWTALGYDLRTALESISPGFNKNTSEIYLARLSMSLNTLKKKFGAEKRPTVETTIYYKSYPAQVITFIHLDQSMNYIIEGGVFIPRSFLSYEKYQDNYYAKIEISLDIMNEDTIPVDAINDVVNLQFTESQWNEISVSPLFYSFSSILLPGSYRLVFLIRNSLKNEAFKIEKDVVVLELENQDIAATDLLLGYKAIQEERYKGTECMGGPMRPPSKKQIVGADQCVRPQKRKGSELESGNNNENIIKPFEFSKMKYFPVTDNRFSLNQNVLVYNEIYFNNEQGIPEEPVSIIYVLKSSRTERMFYEVIKVNDLLLDNRILPLLGTLSLKEVPAGTYALEAQINMGDDILWKSGKSELLVTSEPVNFKRILAERTQTLTPFVLHYNLARQYFMKENIAKAREHIIIALDFDSDSSDALLLSSEISRKEEGNSP</sequence>
<dbReference type="InterPro" id="IPR030959">
    <property type="entry name" value="GWxTD_dom"/>
</dbReference>
<evidence type="ECO:0008006" key="4">
    <source>
        <dbReference type="Google" id="ProtNLM"/>
    </source>
</evidence>